<name>A0A5C5ZRE2_9BACT</name>
<reference evidence="1 2" key="1">
    <citation type="submission" date="2019-02" db="EMBL/GenBank/DDBJ databases">
        <title>Deep-cultivation of Planctomycetes and their phenomic and genomic characterization uncovers novel biology.</title>
        <authorList>
            <person name="Wiegand S."/>
            <person name="Jogler M."/>
            <person name="Boedeker C."/>
            <person name="Pinto D."/>
            <person name="Vollmers J."/>
            <person name="Rivas-Marin E."/>
            <person name="Kohn T."/>
            <person name="Peeters S.H."/>
            <person name="Heuer A."/>
            <person name="Rast P."/>
            <person name="Oberbeckmann S."/>
            <person name="Bunk B."/>
            <person name="Jeske O."/>
            <person name="Meyerdierks A."/>
            <person name="Storesund J.E."/>
            <person name="Kallscheuer N."/>
            <person name="Luecker S."/>
            <person name="Lage O.M."/>
            <person name="Pohl T."/>
            <person name="Merkel B.J."/>
            <person name="Hornburger P."/>
            <person name="Mueller R.-W."/>
            <person name="Bruemmer F."/>
            <person name="Labrenz M."/>
            <person name="Spormann A.M."/>
            <person name="Op Den Camp H."/>
            <person name="Overmann J."/>
            <person name="Amann R."/>
            <person name="Jetten M.S.M."/>
            <person name="Mascher T."/>
            <person name="Medema M.H."/>
            <person name="Devos D.P."/>
            <person name="Kaster A.-K."/>
            <person name="Ovreas L."/>
            <person name="Rohde M."/>
            <person name="Galperin M.Y."/>
            <person name="Jogler C."/>
        </authorList>
    </citation>
    <scope>NUCLEOTIDE SEQUENCE [LARGE SCALE GENOMIC DNA]</scope>
    <source>
        <strain evidence="1 2">Pla52n</strain>
    </source>
</reference>
<sequence>MLGPNCNSSPGFVSVFDPPTMWPKSNAEAGPSHVCQWQQMMIRVLDRQHTISCTTVRREDALPKSTTCCRPQDLPTHSTGRSLHRHATIEHCNDRTQRSPSRGGGLLWYVTTTPAAWVHRHGSSRYKERRLEPASLNAIVPGQLDRGFIKNSAPSLPPRCTRSLAALIGTDQRVRGFDFPLQKRQLADSVASDRYPPL</sequence>
<protein>
    <submittedName>
        <fullName evidence="1">Uncharacterized protein</fullName>
    </submittedName>
</protein>
<evidence type="ECO:0000313" key="2">
    <source>
        <dbReference type="Proteomes" id="UP000320176"/>
    </source>
</evidence>
<comment type="caution">
    <text evidence="1">The sequence shown here is derived from an EMBL/GenBank/DDBJ whole genome shotgun (WGS) entry which is preliminary data.</text>
</comment>
<proteinExistence type="predicted"/>
<gene>
    <name evidence="1" type="ORF">Pla52n_67460</name>
</gene>
<dbReference type="AlphaFoldDB" id="A0A5C5ZRE2"/>
<keyword evidence="2" id="KW-1185">Reference proteome</keyword>
<accession>A0A5C5ZRE2</accession>
<dbReference type="Proteomes" id="UP000320176">
    <property type="component" value="Unassembled WGS sequence"/>
</dbReference>
<dbReference type="EMBL" id="SJPN01000020">
    <property type="protein sequence ID" value="TWT89618.1"/>
    <property type="molecule type" value="Genomic_DNA"/>
</dbReference>
<organism evidence="1 2">
    <name type="scientific">Stieleria varia</name>
    <dbReference type="NCBI Taxonomy" id="2528005"/>
    <lineage>
        <taxon>Bacteria</taxon>
        <taxon>Pseudomonadati</taxon>
        <taxon>Planctomycetota</taxon>
        <taxon>Planctomycetia</taxon>
        <taxon>Pirellulales</taxon>
        <taxon>Pirellulaceae</taxon>
        <taxon>Stieleria</taxon>
    </lineage>
</organism>
<evidence type="ECO:0000313" key="1">
    <source>
        <dbReference type="EMBL" id="TWT89618.1"/>
    </source>
</evidence>